<feature type="transmembrane region" description="Helical" evidence="7">
    <location>
        <begin position="7"/>
        <end position="24"/>
    </location>
</feature>
<dbReference type="PANTHER" id="PTHR23514">
    <property type="entry name" value="BYPASS OF STOP CODON PROTEIN 6"/>
    <property type="match status" value="1"/>
</dbReference>
<dbReference type="InterPro" id="IPR011701">
    <property type="entry name" value="MFS"/>
</dbReference>
<comment type="similarity">
    <text evidence="2">Belongs to the major facilitator superfamily.</text>
</comment>
<dbReference type="Proteomes" id="UP001232493">
    <property type="component" value="Chromosome"/>
</dbReference>
<dbReference type="Pfam" id="PF07690">
    <property type="entry name" value="MFS_1"/>
    <property type="match status" value="1"/>
</dbReference>
<accession>A0ABY8PT56</accession>
<feature type="transmembrane region" description="Helical" evidence="7">
    <location>
        <begin position="44"/>
        <end position="64"/>
    </location>
</feature>
<keyword evidence="3" id="KW-0813">Transport</keyword>
<reference evidence="9 10" key="1">
    <citation type="submission" date="2021-02" db="EMBL/GenBank/DDBJ databases">
        <title>Characterization of Marinitoga sp. nov. str. BP5-C20A.</title>
        <authorList>
            <person name="Erauso G."/>
            <person name="Postec A."/>
        </authorList>
    </citation>
    <scope>NUCLEOTIDE SEQUENCE [LARGE SCALE GENOMIC DNA]</scope>
    <source>
        <strain evidence="9 10">BP5-C20A</strain>
    </source>
</reference>
<evidence type="ECO:0000256" key="6">
    <source>
        <dbReference type="ARBA" id="ARBA00023136"/>
    </source>
</evidence>
<feature type="domain" description="Major facilitator superfamily (MFS) profile" evidence="8">
    <location>
        <begin position="6"/>
        <end position="372"/>
    </location>
</feature>
<evidence type="ECO:0000256" key="4">
    <source>
        <dbReference type="ARBA" id="ARBA00022692"/>
    </source>
</evidence>
<keyword evidence="6 7" id="KW-0472">Membrane</keyword>
<evidence type="ECO:0000256" key="1">
    <source>
        <dbReference type="ARBA" id="ARBA00004127"/>
    </source>
</evidence>
<keyword evidence="5 7" id="KW-1133">Transmembrane helix</keyword>
<dbReference type="PANTHER" id="PTHR23514:SF3">
    <property type="entry name" value="BYPASS OF STOP CODON PROTEIN 6"/>
    <property type="match status" value="1"/>
</dbReference>
<dbReference type="InterPro" id="IPR020846">
    <property type="entry name" value="MFS_dom"/>
</dbReference>
<dbReference type="Gene3D" id="1.20.1250.20">
    <property type="entry name" value="MFS general substrate transporter like domains"/>
    <property type="match status" value="1"/>
</dbReference>
<dbReference type="SUPFAM" id="SSF103473">
    <property type="entry name" value="MFS general substrate transporter"/>
    <property type="match status" value="1"/>
</dbReference>
<feature type="transmembrane region" description="Helical" evidence="7">
    <location>
        <begin position="201"/>
        <end position="225"/>
    </location>
</feature>
<evidence type="ECO:0000313" key="9">
    <source>
        <dbReference type="EMBL" id="WGS65812.1"/>
    </source>
</evidence>
<protein>
    <submittedName>
        <fullName evidence="9">MFS transporter</fullName>
    </submittedName>
</protein>
<keyword evidence="10" id="KW-1185">Reference proteome</keyword>
<gene>
    <name evidence="9" type="ORF">JRV97_04490</name>
</gene>
<evidence type="ECO:0000256" key="3">
    <source>
        <dbReference type="ARBA" id="ARBA00022448"/>
    </source>
</evidence>
<sequence>MTDYRKRLIIFVIVFISSLYINSISPLMTTFQENFNITISQSSALPFTNTIGNIIFATIAGFIISSIGLRNSLISALSFLILSIIIFIFSNNYIGLILAMFFVGGGLGQIFSVTTSMYDHLDVKLQNYGLFHAFFGLGGIIGPLFVSLFLKYNLGYRSLFGVYLALISSLLLYIIIAKVPQNIKYQSFSLAEGFSLIKKRIVIISLIMLMLYAGSEIGSITWAANLFKSSFNFTKESAAIFISLFWTLFTFGRVISDKLYAFLKEKTSFYLPILASTIILILFLSKIPFIFALYGFFLGPIFPSTQKYLNAHLSHREVGLISGLVFAGTGIGSMIITTTMGIIADYNVIISYLLPFSILILIGLLSLLRESK</sequence>
<feature type="transmembrane region" description="Helical" evidence="7">
    <location>
        <begin position="237"/>
        <end position="255"/>
    </location>
</feature>
<feature type="transmembrane region" description="Helical" evidence="7">
    <location>
        <begin position="96"/>
        <end position="118"/>
    </location>
</feature>
<dbReference type="InterPro" id="IPR051788">
    <property type="entry name" value="MFS_Transporter"/>
</dbReference>
<dbReference type="EMBL" id="CP069362">
    <property type="protein sequence ID" value="WGS65812.1"/>
    <property type="molecule type" value="Genomic_DNA"/>
</dbReference>
<evidence type="ECO:0000256" key="2">
    <source>
        <dbReference type="ARBA" id="ARBA00008335"/>
    </source>
</evidence>
<feature type="transmembrane region" description="Helical" evidence="7">
    <location>
        <begin position="321"/>
        <end position="343"/>
    </location>
</feature>
<evidence type="ECO:0000259" key="8">
    <source>
        <dbReference type="PROSITE" id="PS50850"/>
    </source>
</evidence>
<feature type="transmembrane region" description="Helical" evidence="7">
    <location>
        <begin position="349"/>
        <end position="368"/>
    </location>
</feature>
<dbReference type="RefSeq" id="WP_281000603.1">
    <property type="nucleotide sequence ID" value="NZ_CP069362.1"/>
</dbReference>
<evidence type="ECO:0000256" key="5">
    <source>
        <dbReference type="ARBA" id="ARBA00022989"/>
    </source>
</evidence>
<dbReference type="PROSITE" id="PS50850">
    <property type="entry name" value="MFS"/>
    <property type="match status" value="1"/>
</dbReference>
<keyword evidence="4 7" id="KW-0812">Transmembrane</keyword>
<feature type="transmembrane region" description="Helical" evidence="7">
    <location>
        <begin position="71"/>
        <end position="90"/>
    </location>
</feature>
<feature type="transmembrane region" description="Helical" evidence="7">
    <location>
        <begin position="162"/>
        <end position="180"/>
    </location>
</feature>
<evidence type="ECO:0000313" key="10">
    <source>
        <dbReference type="Proteomes" id="UP001232493"/>
    </source>
</evidence>
<comment type="subcellular location">
    <subcellularLocation>
        <location evidence="1">Endomembrane system</location>
        <topology evidence="1">Multi-pass membrane protein</topology>
    </subcellularLocation>
</comment>
<evidence type="ECO:0000256" key="7">
    <source>
        <dbReference type="SAM" id="Phobius"/>
    </source>
</evidence>
<feature type="transmembrane region" description="Helical" evidence="7">
    <location>
        <begin position="130"/>
        <end position="150"/>
    </location>
</feature>
<dbReference type="InterPro" id="IPR036259">
    <property type="entry name" value="MFS_trans_sf"/>
</dbReference>
<organism evidence="9 10">
    <name type="scientific">Marinitoga aeolica</name>
    <dbReference type="NCBI Taxonomy" id="2809031"/>
    <lineage>
        <taxon>Bacteria</taxon>
        <taxon>Thermotogati</taxon>
        <taxon>Thermotogota</taxon>
        <taxon>Thermotogae</taxon>
        <taxon>Petrotogales</taxon>
        <taxon>Petrotogaceae</taxon>
        <taxon>Marinitoga</taxon>
    </lineage>
</organism>
<name>A0ABY8PT56_9BACT</name>
<proteinExistence type="inferred from homology"/>
<feature type="transmembrane region" description="Helical" evidence="7">
    <location>
        <begin position="267"/>
        <end position="285"/>
    </location>
</feature>